<dbReference type="GO" id="GO:0071038">
    <property type="term" value="P:TRAMP-dependent tRNA surveillance pathway"/>
    <property type="evidence" value="ECO:0007669"/>
    <property type="project" value="TreeGrafter"/>
</dbReference>
<dbReference type="Pfam" id="PF15985">
    <property type="entry name" value="KH_6"/>
    <property type="match status" value="1"/>
</dbReference>
<dbReference type="GO" id="GO:0071034">
    <property type="term" value="P:CUT catabolic process"/>
    <property type="evidence" value="ECO:0007669"/>
    <property type="project" value="TreeGrafter"/>
</dbReference>
<feature type="compositionally biased region" description="Polar residues" evidence="5">
    <location>
        <begin position="35"/>
        <end position="44"/>
    </location>
</feature>
<sequence>MATTQILLPGDAISATQIPTSQKRKIGRGLRQDGDATTTGRDGSNNFTATIGGLLEVDYRKKTASISTPDARYIPKAGDLVIAQFRTSSTDYFHMYINAHSPQAILPQLAFEGATKKTRPQLKPNDLVYAKVVAAQKNMEIELSCVNPSTGKAEPDGLGPLTGGGMVFDVSPGLAERLLKKQGVVALDELGTKLPGGFEIAVGKNGKVWVECPEAGVKGVCAVGRCLREMDEKELREKEQRKLVNRIVGELERG</sequence>
<dbReference type="GO" id="GO:0003723">
    <property type="term" value="F:RNA binding"/>
    <property type="evidence" value="ECO:0007669"/>
    <property type="project" value="UniProtKB-KW"/>
</dbReference>
<keyword evidence="2" id="KW-0963">Cytoplasm</keyword>
<dbReference type="Gene3D" id="3.30.1370.10">
    <property type="entry name" value="K Homology domain, type 1"/>
    <property type="match status" value="1"/>
</dbReference>
<dbReference type="InterPro" id="IPR012340">
    <property type="entry name" value="NA-bd_OB-fold"/>
</dbReference>
<dbReference type="Pfam" id="PF21262">
    <property type="entry name" value="RRP40_S1"/>
    <property type="match status" value="1"/>
</dbReference>
<dbReference type="InterPro" id="IPR004088">
    <property type="entry name" value="KH_dom_type_1"/>
</dbReference>
<dbReference type="GO" id="GO:0071035">
    <property type="term" value="P:nuclear polyadenylation-dependent rRNA catabolic process"/>
    <property type="evidence" value="ECO:0007669"/>
    <property type="project" value="TreeGrafter"/>
</dbReference>
<dbReference type="FunFam" id="2.40.50.140:FF:000127">
    <property type="entry name" value="Exosome complex component RRP40"/>
    <property type="match status" value="1"/>
</dbReference>
<dbReference type="SUPFAM" id="SSF54791">
    <property type="entry name" value="Eukaryotic type KH-domain (KH-domain type I)"/>
    <property type="match status" value="1"/>
</dbReference>
<dbReference type="EMBL" id="JAXLQG010000006">
    <property type="protein sequence ID" value="KAK5538824.1"/>
    <property type="molecule type" value="Genomic_DNA"/>
</dbReference>
<dbReference type="AlphaFoldDB" id="A0AAV9Q9L4"/>
<evidence type="ECO:0000313" key="7">
    <source>
        <dbReference type="EMBL" id="KAK5538824.1"/>
    </source>
</evidence>
<dbReference type="Proteomes" id="UP001345827">
    <property type="component" value="Unassembled WGS sequence"/>
</dbReference>
<dbReference type="GO" id="GO:0000177">
    <property type="term" value="C:cytoplasmic exosome (RNase complex)"/>
    <property type="evidence" value="ECO:0007669"/>
    <property type="project" value="TreeGrafter"/>
</dbReference>
<dbReference type="InterPro" id="IPR026699">
    <property type="entry name" value="Exosome_RNA_bind1/RRP40/RRP4"/>
</dbReference>
<evidence type="ECO:0000256" key="5">
    <source>
        <dbReference type="SAM" id="MobiDB-lite"/>
    </source>
</evidence>
<evidence type="ECO:0000313" key="8">
    <source>
        <dbReference type="Proteomes" id="UP001345827"/>
    </source>
</evidence>
<protein>
    <submittedName>
        <fullName evidence="7">Exosome non-catalytic core subunit rrp40</fullName>
    </submittedName>
</protein>
<dbReference type="PANTHER" id="PTHR21321">
    <property type="entry name" value="PNAS-3 RELATED"/>
    <property type="match status" value="1"/>
</dbReference>
<organism evidence="7 8">
    <name type="scientific">Vermiconidia calcicola</name>
    <dbReference type="NCBI Taxonomy" id="1690605"/>
    <lineage>
        <taxon>Eukaryota</taxon>
        <taxon>Fungi</taxon>
        <taxon>Dikarya</taxon>
        <taxon>Ascomycota</taxon>
        <taxon>Pezizomycotina</taxon>
        <taxon>Dothideomycetes</taxon>
        <taxon>Dothideomycetidae</taxon>
        <taxon>Mycosphaerellales</taxon>
        <taxon>Extremaceae</taxon>
        <taxon>Vermiconidia</taxon>
    </lineage>
</organism>
<dbReference type="GO" id="GO:0071051">
    <property type="term" value="P:poly(A)-dependent snoRNA 3'-end processing"/>
    <property type="evidence" value="ECO:0007669"/>
    <property type="project" value="TreeGrafter"/>
</dbReference>
<dbReference type="GO" id="GO:0000467">
    <property type="term" value="P:exonucleolytic trimming to generate mature 3'-end of 5.8S rRNA from tricistronic rRNA transcript (SSU-rRNA, 5.8S rRNA, LSU-rRNA)"/>
    <property type="evidence" value="ECO:0007669"/>
    <property type="project" value="TreeGrafter"/>
</dbReference>
<accession>A0AAV9Q9L4</accession>
<evidence type="ECO:0000259" key="6">
    <source>
        <dbReference type="Pfam" id="PF15985"/>
    </source>
</evidence>
<proteinExistence type="predicted"/>
<feature type="domain" description="K Homology" evidence="6">
    <location>
        <begin position="165"/>
        <end position="214"/>
    </location>
</feature>
<gene>
    <name evidence="7" type="primary">RRP40</name>
    <name evidence="7" type="ORF">LTR25_004368</name>
</gene>
<comment type="subcellular location">
    <subcellularLocation>
        <location evidence="1">Nucleus</location>
    </subcellularLocation>
</comment>
<dbReference type="InterPro" id="IPR036612">
    <property type="entry name" value="KH_dom_type_1_sf"/>
</dbReference>
<dbReference type="SUPFAM" id="SSF50249">
    <property type="entry name" value="Nucleic acid-binding proteins"/>
    <property type="match status" value="1"/>
</dbReference>
<evidence type="ECO:0000256" key="4">
    <source>
        <dbReference type="ARBA" id="ARBA00022884"/>
    </source>
</evidence>
<feature type="region of interest" description="Disordered" evidence="5">
    <location>
        <begin position="19"/>
        <end position="44"/>
    </location>
</feature>
<keyword evidence="4" id="KW-0694">RNA-binding</keyword>
<evidence type="ECO:0000256" key="3">
    <source>
        <dbReference type="ARBA" id="ARBA00022835"/>
    </source>
</evidence>
<keyword evidence="3" id="KW-0271">Exosome</keyword>
<dbReference type="GO" id="GO:0034475">
    <property type="term" value="P:U4 snRNA 3'-end processing"/>
    <property type="evidence" value="ECO:0007669"/>
    <property type="project" value="TreeGrafter"/>
</dbReference>
<name>A0AAV9Q9L4_9PEZI</name>
<reference evidence="7 8" key="1">
    <citation type="submission" date="2023-06" db="EMBL/GenBank/DDBJ databases">
        <title>Black Yeasts Isolated from many extreme environments.</title>
        <authorList>
            <person name="Coleine C."/>
            <person name="Stajich J.E."/>
            <person name="Selbmann L."/>
        </authorList>
    </citation>
    <scope>NUCLEOTIDE SEQUENCE [LARGE SCALE GENOMIC DNA]</scope>
    <source>
        <strain evidence="7 8">CCFEE 5887</strain>
    </source>
</reference>
<dbReference type="PANTHER" id="PTHR21321:SF1">
    <property type="entry name" value="EXOSOME COMPLEX COMPONENT RRP40"/>
    <property type="match status" value="1"/>
</dbReference>
<evidence type="ECO:0000256" key="1">
    <source>
        <dbReference type="ARBA" id="ARBA00004123"/>
    </source>
</evidence>
<evidence type="ECO:0000256" key="2">
    <source>
        <dbReference type="ARBA" id="ARBA00022490"/>
    </source>
</evidence>
<keyword evidence="8" id="KW-1185">Reference proteome</keyword>
<dbReference type="GO" id="GO:0000176">
    <property type="term" value="C:nuclear exosome (RNase complex)"/>
    <property type="evidence" value="ECO:0007669"/>
    <property type="project" value="TreeGrafter"/>
</dbReference>
<comment type="caution">
    <text evidence="7">The sequence shown here is derived from an EMBL/GenBank/DDBJ whole genome shotgun (WGS) entry which is preliminary data.</text>
</comment>
<dbReference type="Gene3D" id="2.40.50.140">
    <property type="entry name" value="Nucleic acid-binding proteins"/>
    <property type="match status" value="1"/>
</dbReference>